<comment type="caution">
    <text evidence="1">The sequence shown here is derived from an EMBL/GenBank/DDBJ whole genome shotgun (WGS) entry which is preliminary data.</text>
</comment>
<dbReference type="EMBL" id="BMMK01000001">
    <property type="protein sequence ID" value="GGM33295.1"/>
    <property type="molecule type" value="Genomic_DNA"/>
</dbReference>
<accession>A0A8J3C5I7</accession>
<keyword evidence="2" id="KW-1185">Reference proteome</keyword>
<dbReference type="Proteomes" id="UP000637578">
    <property type="component" value="Unassembled WGS sequence"/>
</dbReference>
<reference evidence="1" key="2">
    <citation type="submission" date="2020-09" db="EMBL/GenBank/DDBJ databases">
        <authorList>
            <person name="Sun Q."/>
            <person name="Zhou Y."/>
        </authorList>
    </citation>
    <scope>NUCLEOTIDE SEQUENCE</scope>
    <source>
        <strain evidence="1">CGMCC 4.5737</strain>
    </source>
</reference>
<evidence type="ECO:0000313" key="2">
    <source>
        <dbReference type="Proteomes" id="UP000637578"/>
    </source>
</evidence>
<evidence type="ECO:0000313" key="1">
    <source>
        <dbReference type="EMBL" id="GGM33295.1"/>
    </source>
</evidence>
<protein>
    <submittedName>
        <fullName evidence="1">Uncharacterized protein</fullName>
    </submittedName>
</protein>
<proteinExistence type="predicted"/>
<dbReference type="RefSeq" id="WP_189052793.1">
    <property type="nucleotide sequence ID" value="NZ_BMMK01000001.1"/>
</dbReference>
<name>A0A8J3C5I7_9PSEU</name>
<gene>
    <name evidence="1" type="ORF">GCM10012275_00950</name>
</gene>
<reference evidence="1" key="1">
    <citation type="journal article" date="2014" name="Int. J. Syst. Evol. Microbiol.">
        <title>Complete genome sequence of Corynebacterium casei LMG S-19264T (=DSM 44701T), isolated from a smear-ripened cheese.</title>
        <authorList>
            <consortium name="US DOE Joint Genome Institute (JGI-PGF)"/>
            <person name="Walter F."/>
            <person name="Albersmeier A."/>
            <person name="Kalinowski J."/>
            <person name="Ruckert C."/>
        </authorList>
    </citation>
    <scope>NUCLEOTIDE SEQUENCE</scope>
    <source>
        <strain evidence="1">CGMCC 4.5737</strain>
    </source>
</reference>
<organism evidence="1 2">
    <name type="scientific">Longimycelium tulufanense</name>
    <dbReference type="NCBI Taxonomy" id="907463"/>
    <lineage>
        <taxon>Bacteria</taxon>
        <taxon>Bacillati</taxon>
        <taxon>Actinomycetota</taxon>
        <taxon>Actinomycetes</taxon>
        <taxon>Pseudonocardiales</taxon>
        <taxon>Pseudonocardiaceae</taxon>
        <taxon>Longimycelium</taxon>
    </lineage>
</organism>
<dbReference type="AlphaFoldDB" id="A0A8J3C5I7"/>
<sequence length="64" mass="6621">MAAAVDIADAAVVGLPGGGVDADSNALTAFVATRDQLAEKMSVMVLVSPVREMLAVFPLFSERQ</sequence>